<dbReference type="Gene3D" id="3.30.2010.10">
    <property type="entry name" value="Metalloproteases ('zincins'), catalytic domain"/>
    <property type="match status" value="1"/>
</dbReference>
<gene>
    <name evidence="14" type="ORF">GCM10025772_12910</name>
</gene>
<dbReference type="Pfam" id="PF01435">
    <property type="entry name" value="Peptidase_M48"/>
    <property type="match status" value="1"/>
</dbReference>
<evidence type="ECO:0000256" key="8">
    <source>
        <dbReference type="ARBA" id="ARBA00022989"/>
    </source>
</evidence>
<keyword evidence="9" id="KW-0482">Metalloprotease</keyword>
<feature type="compositionally biased region" description="Low complexity" evidence="11">
    <location>
        <begin position="356"/>
        <end position="367"/>
    </location>
</feature>
<dbReference type="InterPro" id="IPR001915">
    <property type="entry name" value="Peptidase_M48"/>
</dbReference>
<dbReference type="InterPro" id="IPR050083">
    <property type="entry name" value="HtpX_protease"/>
</dbReference>
<comment type="caution">
    <text evidence="14">The sequence shown here is derived from an EMBL/GenBank/DDBJ whole genome shotgun (WGS) entry which is preliminary data.</text>
</comment>
<keyword evidence="6" id="KW-0378">Hydrolase</keyword>
<keyword evidence="3" id="KW-0645">Protease</keyword>
<sequence length="609" mass="66286">MDFFAQQDQARRRTWHLILLFILAVTAIVIVINAVVASVLMPATPQSQADPLNAVIDGMLSDRGAAITAAVVAVILLVSLFKWAALRGGGSRIAESLGGRRIPPNTEDPDEKRLRNVVEEMALASGLPVPRVYLLDNEAGINAFAAGHGPADAVIGVTRGCLEQMDRDQLQGVIAHEFSHILNGDMRLNLRLIAVLAGILFLSQIGELVVHGSRGRSKESNQAAIIGLALLLLGWIGTTFGRMIQSAVSRQREYLADASAVQYTRNPTGIAEALKLIGAHQSGSRVDHPKASETSHLFFGAYRPLRGLFATHPPLEKRIRAIEPGWDGQYAPTVNAMQRRLARRQSLEAAGGEGRSPSPSALSGSGASHPLQAAALLAALPDALQSDSHEPEGARELALALMWPDSESHSIPELAPAVMQGILKRRDAVRTLSKLQQLQLLQLSMPALMELSEPQRRLLMQQVEACWSHGESRLLRWCFCQLLRHYLLETGGRPAGPKAHERAATQLMALLAQADGGGESSAAEQPQEVKKAFYRGLNSLGAYNSDWPERLDWAQASEAVPLLRASKPLYKQRLMRAFKHCIEQDGQITESEQVLTQTLAWILDAPQTE</sequence>
<protein>
    <submittedName>
        <fullName evidence="14">M48 family metallopeptidase</fullName>
    </submittedName>
</protein>
<feature type="region of interest" description="Disordered" evidence="11">
    <location>
        <begin position="344"/>
        <end position="367"/>
    </location>
</feature>
<dbReference type="PANTHER" id="PTHR43221:SF2">
    <property type="entry name" value="PROTEASE HTPX HOMOLOG"/>
    <property type="match status" value="1"/>
</dbReference>
<evidence type="ECO:0000313" key="15">
    <source>
        <dbReference type="Proteomes" id="UP001501600"/>
    </source>
</evidence>
<feature type="transmembrane region" description="Helical" evidence="12">
    <location>
        <begin position="17"/>
        <end position="44"/>
    </location>
</feature>
<dbReference type="RefSeq" id="WP_345316223.1">
    <property type="nucleotide sequence ID" value="NZ_BAABLF010000006.1"/>
</dbReference>
<comment type="cofactor">
    <cofactor evidence="1">
        <name>Zn(2+)</name>
        <dbReference type="ChEBI" id="CHEBI:29105"/>
    </cofactor>
</comment>
<evidence type="ECO:0000256" key="3">
    <source>
        <dbReference type="ARBA" id="ARBA00022670"/>
    </source>
</evidence>
<dbReference type="PANTHER" id="PTHR43221">
    <property type="entry name" value="PROTEASE HTPX"/>
    <property type="match status" value="1"/>
</dbReference>
<organism evidence="14 15">
    <name type="scientific">Ferrimonas gelatinilytica</name>
    <dbReference type="NCBI Taxonomy" id="1255257"/>
    <lineage>
        <taxon>Bacteria</taxon>
        <taxon>Pseudomonadati</taxon>
        <taxon>Pseudomonadota</taxon>
        <taxon>Gammaproteobacteria</taxon>
        <taxon>Alteromonadales</taxon>
        <taxon>Ferrimonadaceae</taxon>
        <taxon>Ferrimonas</taxon>
    </lineage>
</organism>
<keyword evidence="10 12" id="KW-0472">Membrane</keyword>
<keyword evidence="4 12" id="KW-0812">Transmembrane</keyword>
<evidence type="ECO:0000256" key="6">
    <source>
        <dbReference type="ARBA" id="ARBA00022801"/>
    </source>
</evidence>
<evidence type="ECO:0000256" key="2">
    <source>
        <dbReference type="ARBA" id="ARBA00022475"/>
    </source>
</evidence>
<evidence type="ECO:0000256" key="9">
    <source>
        <dbReference type="ARBA" id="ARBA00023049"/>
    </source>
</evidence>
<evidence type="ECO:0000256" key="10">
    <source>
        <dbReference type="ARBA" id="ARBA00023136"/>
    </source>
</evidence>
<name>A0ABP9S091_9GAMM</name>
<keyword evidence="8 12" id="KW-1133">Transmembrane helix</keyword>
<keyword evidence="7" id="KW-0862">Zinc</keyword>
<feature type="domain" description="Peptidase M48" evidence="13">
    <location>
        <begin position="111"/>
        <end position="323"/>
    </location>
</feature>
<feature type="transmembrane region" description="Helical" evidence="12">
    <location>
        <begin position="222"/>
        <end position="244"/>
    </location>
</feature>
<keyword evidence="15" id="KW-1185">Reference proteome</keyword>
<evidence type="ECO:0000259" key="13">
    <source>
        <dbReference type="Pfam" id="PF01435"/>
    </source>
</evidence>
<dbReference type="EMBL" id="BAABLF010000006">
    <property type="protein sequence ID" value="GAA5189748.1"/>
    <property type="molecule type" value="Genomic_DNA"/>
</dbReference>
<keyword evidence="2" id="KW-1003">Cell membrane</keyword>
<dbReference type="CDD" id="cd07340">
    <property type="entry name" value="M48B_Htpx_like"/>
    <property type="match status" value="1"/>
</dbReference>
<keyword evidence="5" id="KW-0479">Metal-binding</keyword>
<proteinExistence type="predicted"/>
<evidence type="ECO:0000313" key="14">
    <source>
        <dbReference type="EMBL" id="GAA5189748.1"/>
    </source>
</evidence>
<evidence type="ECO:0000256" key="4">
    <source>
        <dbReference type="ARBA" id="ARBA00022692"/>
    </source>
</evidence>
<accession>A0ABP9S091</accession>
<evidence type="ECO:0000256" key="7">
    <source>
        <dbReference type="ARBA" id="ARBA00022833"/>
    </source>
</evidence>
<evidence type="ECO:0000256" key="12">
    <source>
        <dbReference type="SAM" id="Phobius"/>
    </source>
</evidence>
<dbReference type="Proteomes" id="UP001501600">
    <property type="component" value="Unassembled WGS sequence"/>
</dbReference>
<reference evidence="15" key="1">
    <citation type="journal article" date="2019" name="Int. J. Syst. Evol. Microbiol.">
        <title>The Global Catalogue of Microorganisms (GCM) 10K type strain sequencing project: providing services to taxonomists for standard genome sequencing and annotation.</title>
        <authorList>
            <consortium name="The Broad Institute Genomics Platform"/>
            <consortium name="The Broad Institute Genome Sequencing Center for Infectious Disease"/>
            <person name="Wu L."/>
            <person name="Ma J."/>
        </authorList>
    </citation>
    <scope>NUCLEOTIDE SEQUENCE [LARGE SCALE GENOMIC DNA]</scope>
    <source>
        <strain evidence="15">JCM 18720</strain>
    </source>
</reference>
<evidence type="ECO:0000256" key="1">
    <source>
        <dbReference type="ARBA" id="ARBA00001947"/>
    </source>
</evidence>
<evidence type="ECO:0000256" key="5">
    <source>
        <dbReference type="ARBA" id="ARBA00022723"/>
    </source>
</evidence>
<evidence type="ECO:0000256" key="11">
    <source>
        <dbReference type="SAM" id="MobiDB-lite"/>
    </source>
</evidence>
<feature type="transmembrane region" description="Helical" evidence="12">
    <location>
        <begin position="188"/>
        <end position="210"/>
    </location>
</feature>
<feature type="transmembrane region" description="Helical" evidence="12">
    <location>
        <begin position="64"/>
        <end position="85"/>
    </location>
</feature>